<evidence type="ECO:0000256" key="2">
    <source>
        <dbReference type="ARBA" id="ARBA00022801"/>
    </source>
</evidence>
<gene>
    <name evidence="5" type="ORF">DB88DRAFT_511669</name>
</gene>
<name>A0AAD9CWW1_PAPLA</name>
<dbReference type="InterPro" id="IPR029069">
    <property type="entry name" value="HotDog_dom_sf"/>
</dbReference>
<dbReference type="SUPFAM" id="SSF54637">
    <property type="entry name" value="Thioesterase/thiol ester dehydrase-isomerase"/>
    <property type="match status" value="1"/>
</dbReference>
<dbReference type="PANTHER" id="PTHR21660">
    <property type="entry name" value="THIOESTERASE SUPERFAMILY MEMBER-RELATED"/>
    <property type="match status" value="1"/>
</dbReference>
<protein>
    <submittedName>
        <fullName evidence="5">HotDog domain-containing protein</fullName>
    </submittedName>
</protein>
<evidence type="ECO:0000256" key="1">
    <source>
        <dbReference type="ARBA" id="ARBA00008324"/>
    </source>
</evidence>
<keyword evidence="6" id="KW-1185">Reference proteome</keyword>
<evidence type="ECO:0000313" key="6">
    <source>
        <dbReference type="Proteomes" id="UP001182556"/>
    </source>
</evidence>
<dbReference type="AlphaFoldDB" id="A0AAD9CWW1"/>
<reference evidence="5" key="1">
    <citation type="submission" date="2023-02" db="EMBL/GenBank/DDBJ databases">
        <title>Identification and recombinant expression of a fungal hydrolase from Papiliotrema laurentii that hydrolyzes apple cutin and clears colloidal polyester polyurethane.</title>
        <authorList>
            <consortium name="DOE Joint Genome Institute"/>
            <person name="Roman V.A."/>
            <person name="Bojanowski C."/>
            <person name="Crable B.R."/>
            <person name="Wagner D.N."/>
            <person name="Hung C.S."/>
            <person name="Nadeau L.J."/>
            <person name="Schratz L."/>
            <person name="Haridas S."/>
            <person name="Pangilinan J."/>
            <person name="Lipzen A."/>
            <person name="Na H."/>
            <person name="Yan M."/>
            <person name="Ng V."/>
            <person name="Grigoriev I.V."/>
            <person name="Spatafora J.W."/>
            <person name="Barlow D."/>
            <person name="Biffinger J."/>
            <person name="Kelley-Loughnane N."/>
            <person name="Varaljay V.A."/>
            <person name="Crookes-Goodson W.J."/>
        </authorList>
    </citation>
    <scope>NUCLEOTIDE SEQUENCE</scope>
    <source>
        <strain evidence="5">5307AH</strain>
    </source>
</reference>
<dbReference type="Proteomes" id="UP001182556">
    <property type="component" value="Unassembled WGS sequence"/>
</dbReference>
<dbReference type="InterPro" id="IPR003736">
    <property type="entry name" value="PAAI_dom"/>
</dbReference>
<sequence length="164" mass="17597">MACRAFVQKCFAETVAKGGHDGTVLNTLRVISARPGYIRTSLKIEQKHVNNHKTIHGGAILSMTDTVTSLAISTMGYPPPTGVSVNISTEFVRPGGKVGDELISVGEVVKMGRTMAYTRVSFFTPDDKLVAFGSHTKYMATAKQTTSFSSDGEAEQPSEPKAKL</sequence>
<dbReference type="InterPro" id="IPR039298">
    <property type="entry name" value="ACOT13"/>
</dbReference>
<feature type="region of interest" description="Disordered" evidence="3">
    <location>
        <begin position="145"/>
        <end position="164"/>
    </location>
</feature>
<dbReference type="Pfam" id="PF03061">
    <property type="entry name" value="4HBT"/>
    <property type="match status" value="1"/>
</dbReference>
<dbReference type="Gene3D" id="3.10.129.10">
    <property type="entry name" value="Hotdog Thioesterase"/>
    <property type="match status" value="1"/>
</dbReference>
<comment type="caution">
    <text evidence="5">The sequence shown here is derived from an EMBL/GenBank/DDBJ whole genome shotgun (WGS) entry which is preliminary data.</text>
</comment>
<dbReference type="NCBIfam" id="TIGR00369">
    <property type="entry name" value="unchar_dom_1"/>
    <property type="match status" value="1"/>
</dbReference>
<evidence type="ECO:0000313" key="5">
    <source>
        <dbReference type="EMBL" id="KAK1923105.1"/>
    </source>
</evidence>
<dbReference type="CDD" id="cd03443">
    <property type="entry name" value="PaaI_thioesterase"/>
    <property type="match status" value="1"/>
</dbReference>
<dbReference type="EMBL" id="JAODAN010000007">
    <property type="protein sequence ID" value="KAK1923105.1"/>
    <property type="molecule type" value="Genomic_DNA"/>
</dbReference>
<dbReference type="GO" id="GO:0047617">
    <property type="term" value="F:fatty acyl-CoA hydrolase activity"/>
    <property type="evidence" value="ECO:0007669"/>
    <property type="project" value="InterPro"/>
</dbReference>
<evidence type="ECO:0000256" key="3">
    <source>
        <dbReference type="SAM" id="MobiDB-lite"/>
    </source>
</evidence>
<proteinExistence type="inferred from homology"/>
<accession>A0AAD9CWW1</accession>
<keyword evidence="2" id="KW-0378">Hydrolase</keyword>
<evidence type="ECO:0000259" key="4">
    <source>
        <dbReference type="Pfam" id="PF03061"/>
    </source>
</evidence>
<feature type="domain" description="Thioesterase" evidence="4">
    <location>
        <begin position="52"/>
        <end position="131"/>
    </location>
</feature>
<organism evidence="5 6">
    <name type="scientific">Papiliotrema laurentii</name>
    <name type="common">Cryptococcus laurentii</name>
    <dbReference type="NCBI Taxonomy" id="5418"/>
    <lineage>
        <taxon>Eukaryota</taxon>
        <taxon>Fungi</taxon>
        <taxon>Dikarya</taxon>
        <taxon>Basidiomycota</taxon>
        <taxon>Agaricomycotina</taxon>
        <taxon>Tremellomycetes</taxon>
        <taxon>Tremellales</taxon>
        <taxon>Rhynchogastremaceae</taxon>
        <taxon>Papiliotrema</taxon>
    </lineage>
</organism>
<comment type="similarity">
    <text evidence="1">Belongs to the thioesterase PaaI family.</text>
</comment>
<dbReference type="InterPro" id="IPR006683">
    <property type="entry name" value="Thioestr_dom"/>
</dbReference>
<dbReference type="PANTHER" id="PTHR21660:SF1">
    <property type="entry name" value="ACYL-COENZYME A THIOESTERASE 13"/>
    <property type="match status" value="1"/>
</dbReference>